<evidence type="ECO:0000313" key="2">
    <source>
        <dbReference type="EMBL" id="KAK3203736.1"/>
    </source>
</evidence>
<dbReference type="AlphaFoldDB" id="A0AAN6RFI3"/>
<feature type="region of interest" description="Disordered" evidence="1">
    <location>
        <begin position="1"/>
        <end position="84"/>
    </location>
</feature>
<evidence type="ECO:0000256" key="1">
    <source>
        <dbReference type="SAM" id="MobiDB-lite"/>
    </source>
</evidence>
<comment type="caution">
    <text evidence="2">The sequence shown here is derived from an EMBL/GenBank/DDBJ whole genome shotgun (WGS) entry which is preliminary data.</text>
</comment>
<feature type="compositionally biased region" description="Low complexity" evidence="1">
    <location>
        <begin position="10"/>
        <end position="28"/>
    </location>
</feature>
<reference evidence="2 3" key="1">
    <citation type="submission" date="2021-02" db="EMBL/GenBank/DDBJ databases">
        <title>Genome assembly of Pseudopithomyces chartarum.</title>
        <authorList>
            <person name="Jauregui R."/>
            <person name="Singh J."/>
            <person name="Voisey C."/>
        </authorList>
    </citation>
    <scope>NUCLEOTIDE SEQUENCE [LARGE SCALE GENOMIC DNA]</scope>
    <source>
        <strain evidence="2 3">AGR01</strain>
    </source>
</reference>
<dbReference type="EMBL" id="WVTA01000010">
    <property type="protein sequence ID" value="KAK3203736.1"/>
    <property type="molecule type" value="Genomic_DNA"/>
</dbReference>
<name>A0AAN6RFI3_9PLEO</name>
<evidence type="ECO:0000313" key="3">
    <source>
        <dbReference type="Proteomes" id="UP001280581"/>
    </source>
</evidence>
<dbReference type="Proteomes" id="UP001280581">
    <property type="component" value="Unassembled WGS sequence"/>
</dbReference>
<sequence>MALSSEQSKKQSQTQTQTQTQTQKQQSTHPSSLQSKAGVQHPDSCPRDSGKHANSNVGRKSTGNGGGGRNGDEANKGEHGPGVTFVLYPTTSVAPHAASYSSFPIQGQKAAPMMAFDAYNVHSLPV</sequence>
<feature type="compositionally biased region" description="Basic and acidic residues" evidence="1">
    <location>
        <begin position="70"/>
        <end position="79"/>
    </location>
</feature>
<gene>
    <name evidence="2" type="ORF">GRF29_106g482584</name>
</gene>
<proteinExistence type="predicted"/>
<accession>A0AAN6RFI3</accession>
<protein>
    <submittedName>
        <fullName evidence="2">Uncharacterized protein</fullName>
    </submittedName>
</protein>
<organism evidence="2 3">
    <name type="scientific">Pseudopithomyces chartarum</name>
    <dbReference type="NCBI Taxonomy" id="1892770"/>
    <lineage>
        <taxon>Eukaryota</taxon>
        <taxon>Fungi</taxon>
        <taxon>Dikarya</taxon>
        <taxon>Ascomycota</taxon>
        <taxon>Pezizomycotina</taxon>
        <taxon>Dothideomycetes</taxon>
        <taxon>Pleosporomycetidae</taxon>
        <taxon>Pleosporales</taxon>
        <taxon>Massarineae</taxon>
        <taxon>Didymosphaeriaceae</taxon>
        <taxon>Pseudopithomyces</taxon>
    </lineage>
</organism>
<keyword evidence="3" id="KW-1185">Reference proteome</keyword>